<dbReference type="AlphaFoldDB" id="A0A2P2PIF7"/>
<accession>A0A2P2PIF7</accession>
<proteinExistence type="predicted"/>
<name>A0A2P2PIF7_RHIMU</name>
<organism evidence="1">
    <name type="scientific">Rhizophora mucronata</name>
    <name type="common">Asiatic mangrove</name>
    <dbReference type="NCBI Taxonomy" id="61149"/>
    <lineage>
        <taxon>Eukaryota</taxon>
        <taxon>Viridiplantae</taxon>
        <taxon>Streptophyta</taxon>
        <taxon>Embryophyta</taxon>
        <taxon>Tracheophyta</taxon>
        <taxon>Spermatophyta</taxon>
        <taxon>Magnoliopsida</taxon>
        <taxon>eudicotyledons</taxon>
        <taxon>Gunneridae</taxon>
        <taxon>Pentapetalae</taxon>
        <taxon>rosids</taxon>
        <taxon>fabids</taxon>
        <taxon>Malpighiales</taxon>
        <taxon>Rhizophoraceae</taxon>
        <taxon>Rhizophora</taxon>
    </lineage>
</organism>
<evidence type="ECO:0000313" key="1">
    <source>
        <dbReference type="EMBL" id="MBX54525.1"/>
    </source>
</evidence>
<sequence length="80" mass="9214">MESQRQNPQGTNSTLRAKKGEDILFLTNTNLSSLKSKKMQFSNSSFSCLHRVLKLFNNLIKLDKLWSSPSKDNIFIHDQN</sequence>
<dbReference type="EMBL" id="GGEC01074041">
    <property type="protein sequence ID" value="MBX54525.1"/>
    <property type="molecule type" value="Transcribed_RNA"/>
</dbReference>
<reference evidence="1" key="1">
    <citation type="submission" date="2018-02" db="EMBL/GenBank/DDBJ databases">
        <title>Rhizophora mucronata_Transcriptome.</title>
        <authorList>
            <person name="Meera S.P."/>
            <person name="Sreeshan A."/>
            <person name="Augustine A."/>
        </authorList>
    </citation>
    <scope>NUCLEOTIDE SEQUENCE</scope>
    <source>
        <tissue evidence="1">Leaf</tissue>
    </source>
</reference>
<protein>
    <submittedName>
        <fullName evidence="1">Uncharacterized protein</fullName>
    </submittedName>
</protein>